<evidence type="ECO:0000256" key="4">
    <source>
        <dbReference type="ARBA" id="ARBA00023125"/>
    </source>
</evidence>
<feature type="domain" description="Zn(2)-C6 fungal-type" evidence="8">
    <location>
        <begin position="26"/>
        <end position="54"/>
    </location>
</feature>
<gene>
    <name evidence="9" type="ORF">GLAREA_10665</name>
</gene>
<feature type="compositionally biased region" description="Low complexity" evidence="7">
    <location>
        <begin position="99"/>
        <end position="112"/>
    </location>
</feature>
<dbReference type="InterPro" id="IPR036864">
    <property type="entry name" value="Zn2-C6_fun-type_DNA-bd_sf"/>
</dbReference>
<dbReference type="GO" id="GO:0000981">
    <property type="term" value="F:DNA-binding transcription factor activity, RNA polymerase II-specific"/>
    <property type="evidence" value="ECO:0007669"/>
    <property type="project" value="InterPro"/>
</dbReference>
<dbReference type="AlphaFoldDB" id="S3DB50"/>
<keyword evidence="10" id="KW-1185">Reference proteome</keyword>
<dbReference type="GeneID" id="19469711"/>
<keyword evidence="1" id="KW-0479">Metal-binding</keyword>
<feature type="region of interest" description="Disordered" evidence="7">
    <location>
        <begin position="1"/>
        <end position="25"/>
    </location>
</feature>
<keyword evidence="6" id="KW-0539">Nucleus</keyword>
<organism evidence="9 10">
    <name type="scientific">Glarea lozoyensis (strain ATCC 20868 / MF5171)</name>
    <dbReference type="NCBI Taxonomy" id="1116229"/>
    <lineage>
        <taxon>Eukaryota</taxon>
        <taxon>Fungi</taxon>
        <taxon>Dikarya</taxon>
        <taxon>Ascomycota</taxon>
        <taxon>Pezizomycotina</taxon>
        <taxon>Leotiomycetes</taxon>
        <taxon>Helotiales</taxon>
        <taxon>Helotiaceae</taxon>
        <taxon>Glarea</taxon>
    </lineage>
</organism>
<feature type="region of interest" description="Disordered" evidence="7">
    <location>
        <begin position="58"/>
        <end position="127"/>
    </location>
</feature>
<keyword evidence="2" id="KW-0862">Zinc</keyword>
<evidence type="ECO:0000256" key="7">
    <source>
        <dbReference type="SAM" id="MobiDB-lite"/>
    </source>
</evidence>
<dbReference type="OrthoDB" id="3598904at2759"/>
<proteinExistence type="predicted"/>
<dbReference type="Gene3D" id="4.10.240.10">
    <property type="entry name" value="Zn(2)-C6 fungal-type DNA-binding domain"/>
    <property type="match status" value="1"/>
</dbReference>
<dbReference type="PANTHER" id="PTHR36206:SF4">
    <property type="entry name" value="HYPOTHETICAL CONSERVED PROTEIN (EUROFUNG)-RELATED"/>
    <property type="match status" value="1"/>
</dbReference>
<keyword evidence="4 9" id="KW-0238">DNA-binding</keyword>
<feature type="compositionally biased region" description="Polar residues" evidence="7">
    <location>
        <begin position="239"/>
        <end position="253"/>
    </location>
</feature>
<keyword evidence="5" id="KW-0804">Transcription</keyword>
<dbReference type="EMBL" id="KE145355">
    <property type="protein sequence ID" value="EPE34970.1"/>
    <property type="molecule type" value="Genomic_DNA"/>
</dbReference>
<evidence type="ECO:0000313" key="10">
    <source>
        <dbReference type="Proteomes" id="UP000016922"/>
    </source>
</evidence>
<feature type="compositionally biased region" description="Basic residues" evidence="7">
    <location>
        <begin position="14"/>
        <end position="23"/>
    </location>
</feature>
<evidence type="ECO:0000256" key="5">
    <source>
        <dbReference type="ARBA" id="ARBA00023163"/>
    </source>
</evidence>
<evidence type="ECO:0000259" key="8">
    <source>
        <dbReference type="PROSITE" id="PS50048"/>
    </source>
</evidence>
<accession>S3DB50</accession>
<evidence type="ECO:0000256" key="3">
    <source>
        <dbReference type="ARBA" id="ARBA00023015"/>
    </source>
</evidence>
<evidence type="ECO:0000313" key="9">
    <source>
        <dbReference type="EMBL" id="EPE34970.1"/>
    </source>
</evidence>
<dbReference type="Pfam" id="PF00172">
    <property type="entry name" value="Zn_clus"/>
    <property type="match status" value="1"/>
</dbReference>
<dbReference type="SMART" id="SM00066">
    <property type="entry name" value="GAL4"/>
    <property type="match status" value="1"/>
</dbReference>
<dbReference type="PROSITE" id="PS00463">
    <property type="entry name" value="ZN2_CY6_FUNGAL_1"/>
    <property type="match status" value="1"/>
</dbReference>
<sequence>MGDRTENSGEVKVRKTRASKPKVKTGCQTCKIRRVKCDETKPACLRCVKFGHQCDGYINKNPTKPSSGSPTSGSRVLVPKSPSGGVSPVIESNRAYARDGSSSSPRLSGSDRPMPKLYPAPAPERGYRDEGLRQHPVQITERQAGGQMVTGNREAEAFERFCTATIPPTSASYAVSRHTWMSVVSTACRESEEISKAVVMLGNFGEAGGREWGGVGTLKHFREWRDEDGCMKASKAWSVGNSRQNSTDTNSLPSWRDQEEEETGALGREVVIGLRCLREWAYKQQAQQHHRDDGVIAGLAKSLETRALLYALQISCDARDRERGRDDEGSGDEMEM</sequence>
<dbReference type="HOGENOM" id="CLU_826537_0_0_1"/>
<dbReference type="RefSeq" id="XP_008077957.1">
    <property type="nucleotide sequence ID" value="XM_008079766.1"/>
</dbReference>
<dbReference type="GO" id="GO:0008270">
    <property type="term" value="F:zinc ion binding"/>
    <property type="evidence" value="ECO:0007669"/>
    <property type="project" value="InterPro"/>
</dbReference>
<protein>
    <submittedName>
        <fullName evidence="9">Zn2/Cys6 DNA-binding protein</fullName>
    </submittedName>
</protein>
<dbReference type="CDD" id="cd00067">
    <property type="entry name" value="GAL4"/>
    <property type="match status" value="1"/>
</dbReference>
<name>S3DB50_GLAL2</name>
<dbReference type="PROSITE" id="PS50048">
    <property type="entry name" value="ZN2_CY6_FUNGAL_2"/>
    <property type="match status" value="1"/>
</dbReference>
<dbReference type="GO" id="GO:0003677">
    <property type="term" value="F:DNA binding"/>
    <property type="evidence" value="ECO:0007669"/>
    <property type="project" value="UniProtKB-KW"/>
</dbReference>
<dbReference type="KEGG" id="glz:GLAREA_10665"/>
<evidence type="ECO:0000256" key="6">
    <source>
        <dbReference type="ARBA" id="ARBA00023242"/>
    </source>
</evidence>
<evidence type="ECO:0000256" key="2">
    <source>
        <dbReference type="ARBA" id="ARBA00022833"/>
    </source>
</evidence>
<keyword evidence="3" id="KW-0805">Transcription regulation</keyword>
<dbReference type="SUPFAM" id="SSF57701">
    <property type="entry name" value="Zn2/Cys6 DNA-binding domain"/>
    <property type="match status" value="1"/>
</dbReference>
<feature type="compositionally biased region" description="Basic and acidic residues" evidence="7">
    <location>
        <begin position="1"/>
        <end position="13"/>
    </location>
</feature>
<dbReference type="InterPro" id="IPR052360">
    <property type="entry name" value="Transcr_Regulatory_Proteins"/>
</dbReference>
<evidence type="ECO:0000256" key="1">
    <source>
        <dbReference type="ARBA" id="ARBA00022723"/>
    </source>
</evidence>
<feature type="region of interest" description="Disordered" evidence="7">
    <location>
        <begin position="237"/>
        <end position="263"/>
    </location>
</feature>
<reference evidence="9 10" key="1">
    <citation type="journal article" date="2013" name="BMC Genomics">
        <title>Genomics-driven discovery of the pneumocandin biosynthetic gene cluster in the fungus Glarea lozoyensis.</title>
        <authorList>
            <person name="Chen L."/>
            <person name="Yue Q."/>
            <person name="Zhang X."/>
            <person name="Xiang M."/>
            <person name="Wang C."/>
            <person name="Li S."/>
            <person name="Che Y."/>
            <person name="Ortiz-Lopez F.J."/>
            <person name="Bills G.F."/>
            <person name="Liu X."/>
            <person name="An Z."/>
        </authorList>
    </citation>
    <scope>NUCLEOTIDE SEQUENCE [LARGE SCALE GENOMIC DNA]</scope>
    <source>
        <strain evidence="10">ATCC 20868 / MF5171</strain>
    </source>
</reference>
<dbReference type="PANTHER" id="PTHR36206">
    <property type="entry name" value="ASPERCRYPTIN BIOSYNTHESIS CLUSTER-SPECIFIC TRANSCRIPTION REGULATOR ATNN-RELATED"/>
    <property type="match status" value="1"/>
</dbReference>
<feature type="compositionally biased region" description="Low complexity" evidence="7">
    <location>
        <begin position="59"/>
        <end position="74"/>
    </location>
</feature>
<dbReference type="Proteomes" id="UP000016922">
    <property type="component" value="Unassembled WGS sequence"/>
</dbReference>
<dbReference type="InterPro" id="IPR001138">
    <property type="entry name" value="Zn2Cys6_DnaBD"/>
</dbReference>